<gene>
    <name evidence="9" type="primary">glpD</name>
    <name evidence="9" type="ORF">MET9862_02226</name>
</gene>
<dbReference type="PROSITE" id="PS00977">
    <property type="entry name" value="FAD_G3PDH_1"/>
    <property type="match status" value="1"/>
</dbReference>
<dbReference type="Proteomes" id="UP000410984">
    <property type="component" value="Unassembled WGS sequence"/>
</dbReference>
<dbReference type="InterPro" id="IPR031656">
    <property type="entry name" value="DAO_C"/>
</dbReference>
<evidence type="ECO:0000256" key="2">
    <source>
        <dbReference type="ARBA" id="ARBA00007330"/>
    </source>
</evidence>
<evidence type="ECO:0000256" key="3">
    <source>
        <dbReference type="ARBA" id="ARBA00022630"/>
    </source>
</evidence>
<evidence type="ECO:0000313" key="10">
    <source>
        <dbReference type="Proteomes" id="UP000410984"/>
    </source>
</evidence>
<organism evidence="9 10">
    <name type="scientific">Methylobacterium symbioticum</name>
    <dbReference type="NCBI Taxonomy" id="2584084"/>
    <lineage>
        <taxon>Bacteria</taxon>
        <taxon>Pseudomonadati</taxon>
        <taxon>Pseudomonadota</taxon>
        <taxon>Alphaproteobacteria</taxon>
        <taxon>Hyphomicrobiales</taxon>
        <taxon>Methylobacteriaceae</taxon>
        <taxon>Methylobacterium</taxon>
    </lineage>
</organism>
<accession>A0A509EBU1</accession>
<dbReference type="PROSITE" id="PS00978">
    <property type="entry name" value="FAD_G3PDH_2"/>
    <property type="match status" value="1"/>
</dbReference>
<protein>
    <recommendedName>
        <fullName evidence="6">Glycerol-3-phosphate dehydrogenase</fullName>
        <ecNumber evidence="6">1.1.5.3</ecNumber>
    </recommendedName>
</protein>
<reference evidence="9 10" key="1">
    <citation type="submission" date="2019-06" db="EMBL/GenBank/DDBJ databases">
        <authorList>
            <person name="Rodrigo-Torres L."/>
            <person name="Arahal R. D."/>
            <person name="Lucena T."/>
        </authorList>
    </citation>
    <scope>NUCLEOTIDE SEQUENCE [LARGE SCALE GENOMIC DNA]</scope>
    <source>
        <strain evidence="9 10">SB0023/3</strain>
    </source>
</reference>
<keyword evidence="10" id="KW-1185">Reference proteome</keyword>
<dbReference type="GO" id="GO:0009331">
    <property type="term" value="C:glycerol-3-phosphate dehydrogenase (FAD) complex"/>
    <property type="evidence" value="ECO:0007669"/>
    <property type="project" value="UniProtKB-UniRule"/>
</dbReference>
<evidence type="ECO:0000256" key="6">
    <source>
        <dbReference type="RuleBase" id="RU361217"/>
    </source>
</evidence>
<keyword evidence="3 6" id="KW-0285">Flavoprotein</keyword>
<keyword evidence="4" id="KW-0274">FAD</keyword>
<keyword evidence="5 6" id="KW-0560">Oxidoreductase</keyword>
<dbReference type="Gene3D" id="3.50.50.60">
    <property type="entry name" value="FAD/NAD(P)-binding domain"/>
    <property type="match status" value="1"/>
</dbReference>
<dbReference type="Pfam" id="PF01266">
    <property type="entry name" value="DAO"/>
    <property type="match status" value="1"/>
</dbReference>
<dbReference type="InterPro" id="IPR038299">
    <property type="entry name" value="DAO_C_sf"/>
</dbReference>
<dbReference type="OrthoDB" id="9766796at2"/>
<dbReference type="InterPro" id="IPR000447">
    <property type="entry name" value="G3P_DH_FAD-dep"/>
</dbReference>
<evidence type="ECO:0000256" key="4">
    <source>
        <dbReference type="ARBA" id="ARBA00022827"/>
    </source>
</evidence>
<proteinExistence type="inferred from homology"/>
<evidence type="ECO:0000256" key="1">
    <source>
        <dbReference type="ARBA" id="ARBA00001974"/>
    </source>
</evidence>
<feature type="domain" description="Alpha-glycerophosphate oxidase C-terminal" evidence="8">
    <location>
        <begin position="383"/>
        <end position="490"/>
    </location>
</feature>
<dbReference type="Gene3D" id="3.30.9.10">
    <property type="entry name" value="D-Amino Acid Oxidase, subunit A, domain 2"/>
    <property type="match status" value="1"/>
</dbReference>
<sequence>MDGPRTIYDLAVIGGGVNGCGIARDAAGRGARVVLFERADLAAGTSSASTKLIHGGLRYLEQYAFRLVREALAERAVLWRNAPHIVWPLRFVLPYQSAMRPAWLLRLGLLIYDHLGGRSDLPGTESLDLRRDPAGAPLHPDVTRGFAYSDCWVDDARLVVLNAVDAAERGADIRVRTRVERAERVGGLWHLTVTGPEGPCEVRARALVDASGPRVGRLFGGTAPAVRLVQGSHIVTKRLFAHERAYIFQNPDRRIVFAIPYERDFTLIGTTDRDFHGDPAQVEASAEEIAYLCAAASAYFRSPVTPEDVVWTYSGLRPLYDDGASQAQAATRDYVLALDAPAAAAPRLSVYGGKITTYRRLAETALAKLGPHLPALRRNRGWTASAPLPGGDFPARGYDALVAQLHASRPWLSERLAARLARAYGTRAERILAGAVALSDLGRSFGADLTEAELRYLMQEEWAREPDDVLWRRSKLGLRVTAEDRAALAAYMTASRAEQAGTHAIREDAAP</sequence>
<dbReference type="NCBIfam" id="NF009906">
    <property type="entry name" value="PRK13369.1"/>
    <property type="match status" value="1"/>
</dbReference>
<comment type="catalytic activity">
    <reaction evidence="6">
        <text>a quinone + sn-glycerol 3-phosphate = dihydroxyacetone phosphate + a quinol</text>
        <dbReference type="Rhea" id="RHEA:18977"/>
        <dbReference type="ChEBI" id="CHEBI:24646"/>
        <dbReference type="ChEBI" id="CHEBI:57597"/>
        <dbReference type="ChEBI" id="CHEBI:57642"/>
        <dbReference type="ChEBI" id="CHEBI:132124"/>
        <dbReference type="EC" id="1.1.5.3"/>
    </reaction>
</comment>
<dbReference type="RefSeq" id="WP_142583024.1">
    <property type="nucleotide sequence ID" value="NZ_CABFPH010000026.1"/>
</dbReference>
<dbReference type="PRINTS" id="PR01001">
    <property type="entry name" value="FADG3PDH"/>
</dbReference>
<comment type="similarity">
    <text evidence="2 6">Belongs to the FAD-dependent glycerol-3-phosphate dehydrogenase family.</text>
</comment>
<dbReference type="PANTHER" id="PTHR11985:SF15">
    <property type="entry name" value="GLYCEROL-3-PHOSPHATE DEHYDROGENASE, MITOCHONDRIAL"/>
    <property type="match status" value="1"/>
</dbReference>
<comment type="cofactor">
    <cofactor evidence="1 6">
        <name>FAD</name>
        <dbReference type="ChEBI" id="CHEBI:57692"/>
    </cofactor>
</comment>
<dbReference type="Pfam" id="PF16901">
    <property type="entry name" value="DAO_C"/>
    <property type="match status" value="1"/>
</dbReference>
<dbReference type="SUPFAM" id="SSF51905">
    <property type="entry name" value="FAD/NAD(P)-binding domain"/>
    <property type="match status" value="1"/>
</dbReference>
<dbReference type="GO" id="GO:0004368">
    <property type="term" value="F:glycerol-3-phosphate dehydrogenase (quinone) activity"/>
    <property type="evidence" value="ECO:0007669"/>
    <property type="project" value="UniProtKB-EC"/>
</dbReference>
<dbReference type="Gene3D" id="1.10.8.870">
    <property type="entry name" value="Alpha-glycerophosphate oxidase, cap domain"/>
    <property type="match status" value="1"/>
</dbReference>
<evidence type="ECO:0000259" key="8">
    <source>
        <dbReference type="Pfam" id="PF16901"/>
    </source>
</evidence>
<dbReference type="AlphaFoldDB" id="A0A509EBU1"/>
<dbReference type="EC" id="1.1.5.3" evidence="6"/>
<evidence type="ECO:0000313" key="9">
    <source>
        <dbReference type="EMBL" id="VUD71642.1"/>
    </source>
</evidence>
<dbReference type="EMBL" id="CABFPH010000026">
    <property type="protein sequence ID" value="VUD71642.1"/>
    <property type="molecule type" value="Genomic_DNA"/>
</dbReference>
<dbReference type="InterPro" id="IPR006076">
    <property type="entry name" value="FAD-dep_OxRdtase"/>
</dbReference>
<dbReference type="InterPro" id="IPR036188">
    <property type="entry name" value="FAD/NAD-bd_sf"/>
</dbReference>
<dbReference type="GO" id="GO:0046168">
    <property type="term" value="P:glycerol-3-phosphate catabolic process"/>
    <property type="evidence" value="ECO:0007669"/>
    <property type="project" value="TreeGrafter"/>
</dbReference>
<evidence type="ECO:0000256" key="5">
    <source>
        <dbReference type="ARBA" id="ARBA00023002"/>
    </source>
</evidence>
<dbReference type="Gene3D" id="6.10.250.1890">
    <property type="match status" value="1"/>
</dbReference>
<feature type="domain" description="FAD dependent oxidoreductase" evidence="7">
    <location>
        <begin position="9"/>
        <end position="337"/>
    </location>
</feature>
<name>A0A509EBU1_9HYPH</name>
<dbReference type="NCBIfam" id="NF008899">
    <property type="entry name" value="PRK12266.1"/>
    <property type="match status" value="1"/>
</dbReference>
<evidence type="ECO:0000259" key="7">
    <source>
        <dbReference type="Pfam" id="PF01266"/>
    </source>
</evidence>
<dbReference type="PANTHER" id="PTHR11985">
    <property type="entry name" value="GLYCEROL-3-PHOSPHATE DEHYDROGENASE"/>
    <property type="match status" value="1"/>
</dbReference>